<dbReference type="EMBL" id="BJVI01000047">
    <property type="protein sequence ID" value="GEL19821.1"/>
    <property type="molecule type" value="Genomic_DNA"/>
</dbReference>
<keyword evidence="2" id="KW-1185">Reference proteome</keyword>
<name>A0A511D4X3_9PSEU</name>
<accession>A0A511D4X3</accession>
<reference evidence="1 2" key="1">
    <citation type="submission" date="2019-07" db="EMBL/GenBank/DDBJ databases">
        <title>Whole genome shotgun sequence of Pseudonocardia asaccharolytica NBRC 16224.</title>
        <authorList>
            <person name="Hosoyama A."/>
            <person name="Uohara A."/>
            <person name="Ohji S."/>
            <person name="Ichikawa N."/>
        </authorList>
    </citation>
    <scope>NUCLEOTIDE SEQUENCE [LARGE SCALE GENOMIC DNA]</scope>
    <source>
        <strain evidence="1 2">NBRC 16224</strain>
    </source>
</reference>
<evidence type="ECO:0000313" key="2">
    <source>
        <dbReference type="Proteomes" id="UP000321328"/>
    </source>
</evidence>
<comment type="caution">
    <text evidence="1">The sequence shown here is derived from an EMBL/GenBank/DDBJ whole genome shotgun (WGS) entry which is preliminary data.</text>
</comment>
<dbReference type="AlphaFoldDB" id="A0A511D4X3"/>
<dbReference type="Proteomes" id="UP000321328">
    <property type="component" value="Unassembled WGS sequence"/>
</dbReference>
<dbReference type="STRING" id="1123024.GCA_000423625_01479"/>
<dbReference type="RefSeq" id="WP_028929491.1">
    <property type="nucleotide sequence ID" value="NZ_AUII01000005.1"/>
</dbReference>
<proteinExistence type="predicted"/>
<sequence>MSDRIRLLVVADVSLSVRSITGFALRLAQTLHAMAFRCRVLAYVDDLVGRHGRAHVVVARDAAELAGRVGELGHALS</sequence>
<protein>
    <submittedName>
        <fullName evidence="1">Uncharacterized protein</fullName>
    </submittedName>
</protein>
<organism evidence="1 2">
    <name type="scientific">Pseudonocardia asaccharolytica DSM 44247 = NBRC 16224</name>
    <dbReference type="NCBI Taxonomy" id="1123024"/>
    <lineage>
        <taxon>Bacteria</taxon>
        <taxon>Bacillati</taxon>
        <taxon>Actinomycetota</taxon>
        <taxon>Actinomycetes</taxon>
        <taxon>Pseudonocardiales</taxon>
        <taxon>Pseudonocardiaceae</taxon>
        <taxon>Pseudonocardia</taxon>
    </lineage>
</organism>
<evidence type="ECO:0000313" key="1">
    <source>
        <dbReference type="EMBL" id="GEL19821.1"/>
    </source>
</evidence>
<gene>
    <name evidence="1" type="ORF">PA7_36580</name>
</gene>